<dbReference type="OrthoDB" id="448455at2759"/>
<dbReference type="InterPro" id="IPR027417">
    <property type="entry name" value="P-loop_NTPase"/>
</dbReference>
<name>A0A5C3QQY8_9AGAR</name>
<evidence type="ECO:0000256" key="1">
    <source>
        <dbReference type="ARBA" id="ARBA00022737"/>
    </source>
</evidence>
<accession>A0A5C3QQY8</accession>
<evidence type="ECO:0000259" key="2">
    <source>
        <dbReference type="Pfam" id="PF24883"/>
    </source>
</evidence>
<organism evidence="3 4">
    <name type="scientific">Pterulicium gracile</name>
    <dbReference type="NCBI Taxonomy" id="1884261"/>
    <lineage>
        <taxon>Eukaryota</taxon>
        <taxon>Fungi</taxon>
        <taxon>Dikarya</taxon>
        <taxon>Basidiomycota</taxon>
        <taxon>Agaricomycotina</taxon>
        <taxon>Agaricomycetes</taxon>
        <taxon>Agaricomycetidae</taxon>
        <taxon>Agaricales</taxon>
        <taxon>Pleurotineae</taxon>
        <taxon>Pterulaceae</taxon>
        <taxon>Pterulicium</taxon>
    </lineage>
</organism>
<protein>
    <recommendedName>
        <fullName evidence="2">Nephrocystin 3-like N-terminal domain-containing protein</fullName>
    </recommendedName>
</protein>
<dbReference type="AlphaFoldDB" id="A0A5C3QQY8"/>
<gene>
    <name evidence="3" type="ORF">BDV98DRAFT_315811</name>
</gene>
<dbReference type="PANTHER" id="PTHR10039">
    <property type="entry name" value="AMELOGENIN"/>
    <property type="match status" value="1"/>
</dbReference>
<dbReference type="Pfam" id="PF24883">
    <property type="entry name" value="NPHP3_N"/>
    <property type="match status" value="1"/>
</dbReference>
<keyword evidence="4" id="KW-1185">Reference proteome</keyword>
<dbReference type="PANTHER" id="PTHR10039:SF16">
    <property type="entry name" value="GPI INOSITOL-DEACYLASE"/>
    <property type="match status" value="1"/>
</dbReference>
<dbReference type="InterPro" id="IPR056884">
    <property type="entry name" value="NPHP3-like_N"/>
</dbReference>
<dbReference type="Proteomes" id="UP000305067">
    <property type="component" value="Unassembled WGS sequence"/>
</dbReference>
<dbReference type="STRING" id="1884261.A0A5C3QQY8"/>
<proteinExistence type="predicted"/>
<sequence length="425" mass="47287">MECDLQHAVVHAGGHAFSYNKISIILHFHQGSGEQETTRAGIARFLLSKSRNYQADHDYALGQRTPDTGGWFLESAEYNQWKSRAGRYLECVGVPGAGKTVMSGIIIQDLQLSDPTPVVLLIYNNAYSQAVGDPQQICLLSLLGQLLLQTASASISQELAAIYNTYRSDKNRLPEIRKARYILKQELASAPYSFIVLDALDEFCVGNVTAQKQLIGELWDLGTSVLVTSRHAAPFTAGVRVSCPIVARDEDVRTYVAATLKQLSLLRDITKPRKGFVMELIDGNVSKSDTIFLRPKLMLGSMSKCSNVVEVRRILRASSSLDEVYGTLFAQIRQATPWVFHLFYLLLLARDTEMGERAVLQYLACDEWEEGDLNDRVRTADEVIAACRGLVTTVMHPRVVDEGSEAGLVFQFCHLSVREYLDSIT</sequence>
<keyword evidence="1" id="KW-0677">Repeat</keyword>
<dbReference type="EMBL" id="ML178818">
    <property type="protein sequence ID" value="TFL04403.1"/>
    <property type="molecule type" value="Genomic_DNA"/>
</dbReference>
<feature type="domain" description="Nephrocystin 3-like N-terminal" evidence="2">
    <location>
        <begin position="67"/>
        <end position="230"/>
    </location>
</feature>
<reference evidence="3 4" key="1">
    <citation type="journal article" date="2019" name="Nat. Ecol. Evol.">
        <title>Megaphylogeny resolves global patterns of mushroom evolution.</title>
        <authorList>
            <person name="Varga T."/>
            <person name="Krizsan K."/>
            <person name="Foldi C."/>
            <person name="Dima B."/>
            <person name="Sanchez-Garcia M."/>
            <person name="Sanchez-Ramirez S."/>
            <person name="Szollosi G.J."/>
            <person name="Szarkandi J.G."/>
            <person name="Papp V."/>
            <person name="Albert L."/>
            <person name="Andreopoulos W."/>
            <person name="Angelini C."/>
            <person name="Antonin V."/>
            <person name="Barry K.W."/>
            <person name="Bougher N.L."/>
            <person name="Buchanan P."/>
            <person name="Buyck B."/>
            <person name="Bense V."/>
            <person name="Catcheside P."/>
            <person name="Chovatia M."/>
            <person name="Cooper J."/>
            <person name="Damon W."/>
            <person name="Desjardin D."/>
            <person name="Finy P."/>
            <person name="Geml J."/>
            <person name="Haridas S."/>
            <person name="Hughes K."/>
            <person name="Justo A."/>
            <person name="Karasinski D."/>
            <person name="Kautmanova I."/>
            <person name="Kiss B."/>
            <person name="Kocsube S."/>
            <person name="Kotiranta H."/>
            <person name="LaButti K.M."/>
            <person name="Lechner B.E."/>
            <person name="Liimatainen K."/>
            <person name="Lipzen A."/>
            <person name="Lukacs Z."/>
            <person name="Mihaltcheva S."/>
            <person name="Morgado L.N."/>
            <person name="Niskanen T."/>
            <person name="Noordeloos M.E."/>
            <person name="Ohm R.A."/>
            <person name="Ortiz-Santana B."/>
            <person name="Ovrebo C."/>
            <person name="Racz N."/>
            <person name="Riley R."/>
            <person name="Savchenko A."/>
            <person name="Shiryaev A."/>
            <person name="Soop K."/>
            <person name="Spirin V."/>
            <person name="Szebenyi C."/>
            <person name="Tomsovsky M."/>
            <person name="Tulloss R.E."/>
            <person name="Uehling J."/>
            <person name="Grigoriev I.V."/>
            <person name="Vagvolgyi C."/>
            <person name="Papp T."/>
            <person name="Martin F.M."/>
            <person name="Miettinen O."/>
            <person name="Hibbett D.S."/>
            <person name="Nagy L.G."/>
        </authorList>
    </citation>
    <scope>NUCLEOTIDE SEQUENCE [LARGE SCALE GENOMIC DNA]</scope>
    <source>
        <strain evidence="3 4">CBS 309.79</strain>
    </source>
</reference>
<evidence type="ECO:0000313" key="4">
    <source>
        <dbReference type="Proteomes" id="UP000305067"/>
    </source>
</evidence>
<dbReference type="Gene3D" id="3.40.50.300">
    <property type="entry name" value="P-loop containing nucleotide triphosphate hydrolases"/>
    <property type="match status" value="1"/>
</dbReference>
<evidence type="ECO:0000313" key="3">
    <source>
        <dbReference type="EMBL" id="TFL04403.1"/>
    </source>
</evidence>